<comment type="subcellular location">
    <subcellularLocation>
        <location evidence="1">Nucleus</location>
    </subcellularLocation>
</comment>
<dbReference type="InterPro" id="IPR025742">
    <property type="entry name" value="CSTF2_hinge"/>
</dbReference>
<name>A0A8H3E9N4_9LECA</name>
<dbReference type="InterPro" id="IPR035979">
    <property type="entry name" value="RBD_domain_sf"/>
</dbReference>
<keyword evidence="6" id="KW-1185">Reference proteome</keyword>
<dbReference type="GO" id="GO:0031124">
    <property type="term" value="P:mRNA 3'-end processing"/>
    <property type="evidence" value="ECO:0007669"/>
    <property type="project" value="InterPro"/>
</dbReference>
<dbReference type="Pfam" id="PF14304">
    <property type="entry name" value="CSTF_C"/>
    <property type="match status" value="1"/>
</dbReference>
<evidence type="ECO:0000256" key="2">
    <source>
        <dbReference type="ARBA" id="ARBA00023242"/>
    </source>
</evidence>
<dbReference type="Gene3D" id="3.30.70.330">
    <property type="match status" value="1"/>
</dbReference>
<dbReference type="InterPro" id="IPR000504">
    <property type="entry name" value="RRM_dom"/>
</dbReference>
<dbReference type="GO" id="GO:0003729">
    <property type="term" value="F:mRNA binding"/>
    <property type="evidence" value="ECO:0007669"/>
    <property type="project" value="TreeGrafter"/>
</dbReference>
<gene>
    <name evidence="5" type="ORF">GOMPHAMPRED_000038</name>
</gene>
<dbReference type="InterPro" id="IPR012677">
    <property type="entry name" value="Nucleotide-bd_a/b_plait_sf"/>
</dbReference>
<dbReference type="AlphaFoldDB" id="A0A8H3E9N4"/>
<dbReference type="InterPro" id="IPR038192">
    <property type="entry name" value="CSTF_C_sf"/>
</dbReference>
<comment type="caution">
    <text evidence="5">The sequence shown here is derived from an EMBL/GenBank/DDBJ whole genome shotgun (WGS) entry which is preliminary data.</text>
</comment>
<reference evidence="5" key="1">
    <citation type="submission" date="2021-03" db="EMBL/GenBank/DDBJ databases">
        <authorList>
            <person name="Tagirdzhanova G."/>
        </authorList>
    </citation>
    <scope>NUCLEOTIDE SEQUENCE</scope>
</reference>
<dbReference type="Pfam" id="PF14327">
    <property type="entry name" value="CSTF2_hinge"/>
    <property type="match status" value="1"/>
</dbReference>
<dbReference type="InterPro" id="IPR026896">
    <property type="entry name" value="CSTF_C"/>
</dbReference>
<keyword evidence="3" id="KW-0694">RNA-binding</keyword>
<dbReference type="PANTHER" id="PTHR45735">
    <property type="entry name" value="CLEAVAGE STIMULATION FACTOR SUBUNIT 2"/>
    <property type="match status" value="1"/>
</dbReference>
<dbReference type="OrthoDB" id="272703at2759"/>
<dbReference type="GO" id="GO:0005847">
    <property type="term" value="C:mRNA cleavage and polyadenylation specificity factor complex"/>
    <property type="evidence" value="ECO:0007669"/>
    <property type="project" value="TreeGrafter"/>
</dbReference>
<dbReference type="PANTHER" id="PTHR45735:SF2">
    <property type="entry name" value="CLEAVAGE STIMULATION FACTOR SUBUNIT 2"/>
    <property type="match status" value="1"/>
</dbReference>
<feature type="domain" description="RRM" evidence="4">
    <location>
        <begin position="8"/>
        <end position="86"/>
    </location>
</feature>
<dbReference type="Pfam" id="PF00076">
    <property type="entry name" value="RRM_1"/>
    <property type="match status" value="1"/>
</dbReference>
<evidence type="ECO:0000259" key="4">
    <source>
        <dbReference type="PROSITE" id="PS50102"/>
    </source>
</evidence>
<dbReference type="Gene3D" id="1.25.40.630">
    <property type="match status" value="1"/>
</dbReference>
<dbReference type="Proteomes" id="UP000664169">
    <property type="component" value="Unassembled WGS sequence"/>
</dbReference>
<keyword evidence="2" id="KW-0539">Nucleus</keyword>
<evidence type="ECO:0000313" key="5">
    <source>
        <dbReference type="EMBL" id="CAF9902936.1"/>
    </source>
</evidence>
<organism evidence="5 6">
    <name type="scientific">Gomphillus americanus</name>
    <dbReference type="NCBI Taxonomy" id="1940652"/>
    <lineage>
        <taxon>Eukaryota</taxon>
        <taxon>Fungi</taxon>
        <taxon>Dikarya</taxon>
        <taxon>Ascomycota</taxon>
        <taxon>Pezizomycotina</taxon>
        <taxon>Lecanoromycetes</taxon>
        <taxon>OSLEUM clade</taxon>
        <taxon>Ostropomycetidae</taxon>
        <taxon>Ostropales</taxon>
        <taxon>Graphidaceae</taxon>
        <taxon>Gomphilloideae</taxon>
        <taxon>Gomphillus</taxon>
    </lineage>
</organism>
<sequence>MSEAKGGRGVFIGNIPYGLTEEEIIRICREIGPVESFRLVYDPDTGRPKGFGFVEFKDADTAASAVRNLDKYPINGRELRVDYSHVGAKEEAAVALAPSIPITTISNAPNPIVGPLPMGSELPAGLTCPDAISKTLSTLPPAQLLDILSQMKSLVMKDPVRAAELLKQAPQLSYAIFQALLLMGLVDANLIATVVDQSSSAPAAAPTPAPIPARPYPQPPAQYVPQPVAPAYQPPLVQQAAPPPGQEQLIRQLLAMPQSEIDRLGPAERSQVMLLRQQFGGTG</sequence>
<dbReference type="SMART" id="SM00360">
    <property type="entry name" value="RRM"/>
    <property type="match status" value="1"/>
</dbReference>
<proteinExistence type="predicted"/>
<dbReference type="Gene3D" id="1.10.20.70">
    <property type="entry name" value="Transcription termination and cleavage factor, C-terminal domain"/>
    <property type="match status" value="1"/>
</dbReference>
<dbReference type="PROSITE" id="PS50102">
    <property type="entry name" value="RRM"/>
    <property type="match status" value="1"/>
</dbReference>
<protein>
    <recommendedName>
        <fullName evidence="4">RRM domain-containing protein</fullName>
    </recommendedName>
</protein>
<evidence type="ECO:0000256" key="3">
    <source>
        <dbReference type="PROSITE-ProRule" id="PRU00176"/>
    </source>
</evidence>
<evidence type="ECO:0000313" key="6">
    <source>
        <dbReference type="Proteomes" id="UP000664169"/>
    </source>
</evidence>
<dbReference type="CDD" id="cd12398">
    <property type="entry name" value="RRM_CSTF2_RNA15_like"/>
    <property type="match status" value="1"/>
</dbReference>
<accession>A0A8H3E9N4</accession>
<dbReference type="SUPFAM" id="SSF54928">
    <property type="entry name" value="RNA-binding domain, RBD"/>
    <property type="match status" value="1"/>
</dbReference>
<evidence type="ECO:0000256" key="1">
    <source>
        <dbReference type="ARBA" id="ARBA00004123"/>
    </source>
</evidence>
<dbReference type="EMBL" id="CAJPDQ010000001">
    <property type="protein sequence ID" value="CAF9902936.1"/>
    <property type="molecule type" value="Genomic_DNA"/>
</dbReference>